<evidence type="ECO:0000313" key="2">
    <source>
        <dbReference type="Proteomes" id="UP001598352"/>
    </source>
</evidence>
<keyword evidence="2" id="KW-1185">Reference proteome</keyword>
<evidence type="ECO:0000313" key="1">
    <source>
        <dbReference type="EMBL" id="MFD4825207.1"/>
    </source>
</evidence>
<protein>
    <submittedName>
        <fullName evidence="1">Uncharacterized protein</fullName>
    </submittedName>
</protein>
<comment type="caution">
    <text evidence="1">The sequence shown here is derived from an EMBL/GenBank/DDBJ whole genome shotgun (WGS) entry which is preliminary data.</text>
</comment>
<reference evidence="1 2" key="1">
    <citation type="submission" date="2024-09" db="EMBL/GenBank/DDBJ databases">
        <title>The Natural Products Discovery Center: Release of the First 8490 Sequenced Strains for Exploring Actinobacteria Biosynthetic Diversity.</title>
        <authorList>
            <person name="Kalkreuter E."/>
            <person name="Kautsar S.A."/>
            <person name="Yang D."/>
            <person name="Bader C.D."/>
            <person name="Teijaro C.N."/>
            <person name="Fluegel L."/>
            <person name="Davis C.M."/>
            <person name="Simpson J.R."/>
            <person name="Lauterbach L."/>
            <person name="Steele A.D."/>
            <person name="Gui C."/>
            <person name="Meng S."/>
            <person name="Li G."/>
            <person name="Viehrig K."/>
            <person name="Ye F."/>
            <person name="Su P."/>
            <person name="Kiefer A.F."/>
            <person name="Nichols A."/>
            <person name="Cepeda A.J."/>
            <person name="Yan W."/>
            <person name="Fan B."/>
            <person name="Jiang Y."/>
            <person name="Adhikari A."/>
            <person name="Zheng C.-J."/>
            <person name="Schuster L."/>
            <person name="Cowan T.M."/>
            <person name="Smanski M.J."/>
            <person name="Chevrette M.G."/>
            <person name="De Carvalho L.P.S."/>
            <person name="Shen B."/>
        </authorList>
    </citation>
    <scope>NUCLEOTIDE SEQUENCE [LARGE SCALE GENOMIC DNA]</scope>
    <source>
        <strain evidence="1 2">NPDC058428</strain>
    </source>
</reference>
<sequence>MTERGVSVPAVGGSILADFNTILAPVAPKLAGRVRSVAFDAPAD</sequence>
<name>A0ABW6F509_9ACTN</name>
<dbReference type="RefSeq" id="WP_382775224.1">
    <property type="nucleotide sequence ID" value="NZ_JBHXED010000065.1"/>
</dbReference>
<dbReference type="EMBL" id="JBHXKZ010000018">
    <property type="protein sequence ID" value="MFD4825207.1"/>
    <property type="molecule type" value="Genomic_DNA"/>
</dbReference>
<accession>A0ABW6F509</accession>
<dbReference type="Proteomes" id="UP001598352">
    <property type="component" value="Unassembled WGS sequence"/>
</dbReference>
<organism evidence="1 2">
    <name type="scientific">Streptomyces rubiginosohelvolus</name>
    <dbReference type="NCBI Taxonomy" id="67362"/>
    <lineage>
        <taxon>Bacteria</taxon>
        <taxon>Bacillati</taxon>
        <taxon>Actinomycetota</taxon>
        <taxon>Actinomycetes</taxon>
        <taxon>Kitasatosporales</taxon>
        <taxon>Streptomycetaceae</taxon>
        <taxon>Streptomyces</taxon>
    </lineage>
</organism>
<gene>
    <name evidence="1" type="ORF">ACFWOQ_21815</name>
</gene>
<proteinExistence type="predicted"/>